<feature type="signal peptide" evidence="2">
    <location>
        <begin position="1"/>
        <end position="41"/>
    </location>
</feature>
<dbReference type="AlphaFoldDB" id="A0AAQ2C4S7"/>
<feature type="compositionally biased region" description="Low complexity" evidence="1">
    <location>
        <begin position="275"/>
        <end position="284"/>
    </location>
</feature>
<gene>
    <name evidence="3" type="ORF">E3O49_13335</name>
</gene>
<evidence type="ECO:0000313" key="3">
    <source>
        <dbReference type="EMBL" id="TFC43152.1"/>
    </source>
</evidence>
<dbReference type="Proteomes" id="UP000297403">
    <property type="component" value="Unassembled WGS sequence"/>
</dbReference>
<dbReference type="RefSeq" id="WP_134365651.1">
    <property type="nucleotide sequence ID" value="NZ_SOFY01000071.1"/>
</dbReference>
<protein>
    <recommendedName>
        <fullName evidence="5">DUF305 domain-containing protein</fullName>
    </recommendedName>
</protein>
<feature type="compositionally biased region" description="Low complexity" evidence="1">
    <location>
        <begin position="176"/>
        <end position="198"/>
    </location>
</feature>
<comment type="caution">
    <text evidence="3">The sequence shown here is derived from an EMBL/GenBank/DDBJ whole genome shotgun (WGS) entry which is preliminary data.</text>
</comment>
<reference evidence="3 4" key="1">
    <citation type="submission" date="2019-03" db="EMBL/GenBank/DDBJ databases">
        <title>Genomics of glacier-inhabiting Cryobacterium strains.</title>
        <authorList>
            <person name="Liu Q."/>
            <person name="Xin Y.-H."/>
        </authorList>
    </citation>
    <scope>NUCLEOTIDE SEQUENCE [LARGE SCALE GENOMIC DNA]</scope>
    <source>
        <strain evidence="4">TMT1-22</strain>
    </source>
</reference>
<evidence type="ECO:0000256" key="2">
    <source>
        <dbReference type="SAM" id="SignalP"/>
    </source>
</evidence>
<name>A0AAQ2C4S7_9MICO</name>
<feature type="region of interest" description="Disordered" evidence="1">
    <location>
        <begin position="172"/>
        <end position="207"/>
    </location>
</feature>
<proteinExistence type="predicted"/>
<feature type="region of interest" description="Disordered" evidence="1">
    <location>
        <begin position="38"/>
        <end position="58"/>
    </location>
</feature>
<evidence type="ECO:0008006" key="5">
    <source>
        <dbReference type="Google" id="ProtNLM"/>
    </source>
</evidence>
<dbReference type="EMBL" id="SOFY01000071">
    <property type="protein sequence ID" value="TFC43152.1"/>
    <property type="molecule type" value="Genomic_DNA"/>
</dbReference>
<sequence>MNKHTINPASATSRTKRIALGAASVLTAGALLGVGAQGATAAPRSPGAEHSASTSGDAAATSNGAFLASLAMELRGDLSHGQSGNVKAQKVAATISTHAELFDSLPANLQTDLTTLKDASGATDRAAAVDTVRTTALAGGYGEEITKIAEAVRDNPKHPLTAALRAALSGDLGTRSGTATGTTSATASGTTSGTASGTDQEAAEAAGPSATELALKLADNPALLSKLPADLQADLAALKNAPADQQEAAAQAIETAARNGDYGTVIQKIVERVQAHAAAGPDTDTGADADADVHAGN</sequence>
<feature type="region of interest" description="Disordered" evidence="1">
    <location>
        <begin position="275"/>
        <end position="297"/>
    </location>
</feature>
<keyword evidence="2" id="KW-0732">Signal</keyword>
<evidence type="ECO:0000256" key="1">
    <source>
        <dbReference type="SAM" id="MobiDB-lite"/>
    </source>
</evidence>
<accession>A0AAQ2C4S7</accession>
<evidence type="ECO:0000313" key="4">
    <source>
        <dbReference type="Proteomes" id="UP000297403"/>
    </source>
</evidence>
<keyword evidence="4" id="KW-1185">Reference proteome</keyword>
<feature type="chain" id="PRO_5042990010" description="DUF305 domain-containing protein" evidence="2">
    <location>
        <begin position="42"/>
        <end position="297"/>
    </location>
</feature>
<organism evidence="3 4">
    <name type="scientific">Cryobacterium shii</name>
    <dbReference type="NCBI Taxonomy" id="1259235"/>
    <lineage>
        <taxon>Bacteria</taxon>
        <taxon>Bacillati</taxon>
        <taxon>Actinomycetota</taxon>
        <taxon>Actinomycetes</taxon>
        <taxon>Micrococcales</taxon>
        <taxon>Microbacteriaceae</taxon>
        <taxon>Cryobacterium</taxon>
    </lineage>
</organism>